<evidence type="ECO:0000256" key="5">
    <source>
        <dbReference type="ARBA" id="ARBA00023211"/>
    </source>
</evidence>
<dbReference type="FunFam" id="3.40.350.10:FF:000003">
    <property type="entry name" value="Xaa-pro aminopeptidase P"/>
    <property type="match status" value="1"/>
</dbReference>
<evidence type="ECO:0000256" key="1">
    <source>
        <dbReference type="ARBA" id="ARBA00001936"/>
    </source>
</evidence>
<dbReference type="FunFam" id="3.40.350.10:FF:000014">
    <property type="entry name" value="Aminopeptidase P2"/>
    <property type="match status" value="1"/>
</dbReference>
<evidence type="ECO:0000259" key="8">
    <source>
        <dbReference type="Pfam" id="PF16188"/>
    </source>
</evidence>
<proteinExistence type="inferred from homology"/>
<accession>A0A443NGX6</accession>
<dbReference type="InterPro" id="IPR050422">
    <property type="entry name" value="X-Pro_aminopeptidase_P"/>
</dbReference>
<evidence type="ECO:0000259" key="6">
    <source>
        <dbReference type="Pfam" id="PF00557"/>
    </source>
</evidence>
<dbReference type="InterPro" id="IPR033740">
    <property type="entry name" value="Pept_M24B"/>
</dbReference>
<comment type="cofactor">
    <cofactor evidence="1">
        <name>Mn(2+)</name>
        <dbReference type="ChEBI" id="CHEBI:29035"/>
    </cofactor>
</comment>
<dbReference type="STRING" id="337451.A0A443NGX6"/>
<dbReference type="PANTHER" id="PTHR43763:SF6">
    <property type="entry name" value="XAA-PRO AMINOPEPTIDASE 1"/>
    <property type="match status" value="1"/>
</dbReference>
<reference evidence="9 10" key="1">
    <citation type="journal article" date="2019" name="Nat. Plants">
        <title>Stout camphor tree genome fills gaps in understanding of flowering plant genome evolution.</title>
        <authorList>
            <person name="Chaw S.M."/>
            <person name="Liu Y.C."/>
            <person name="Wu Y.W."/>
            <person name="Wang H.Y."/>
            <person name="Lin C.I."/>
            <person name="Wu C.S."/>
            <person name="Ke H.M."/>
            <person name="Chang L.Y."/>
            <person name="Hsu C.Y."/>
            <person name="Yang H.T."/>
            <person name="Sudianto E."/>
            <person name="Hsu M.H."/>
            <person name="Wu K.P."/>
            <person name="Wang L.N."/>
            <person name="Leebens-Mack J.H."/>
            <person name="Tsai I.J."/>
        </authorList>
    </citation>
    <scope>NUCLEOTIDE SEQUENCE [LARGE SCALE GENOMIC DNA]</scope>
    <source>
        <strain evidence="10">cv. Chaw 1501</strain>
        <tissue evidence="9">Young leaves</tissue>
    </source>
</reference>
<sequence>MEATASLYLSASPLSRSRGFFSRSSPSSSSSLRSCCFHFLSLSFPLFAGSRHSIRRASPALPLSTVRCCGPVTARPSSEIRRAHGNVKPPDEKLCALRELFSRPGIGIDAYIIPSEDAHQSEFIAECFMRRAYITGFTGSAGTAVVTKDKAALWTDGRYFLQAEKQLNSNWILMRAGNFGVPTASEWLNDVLAPGCRVGIDPFLFSSNAAEELKEVISKKNHELVYLSDINLVDEIWKGSRPKPPMKPVRVHDIKYAGVDVLSKLSSLRSELTNAGATAIVISMLDEMAWLLNVRGNDVPNSPVTYAYLIVEGGGAKLFIDNEKVTPGVMAHLKNAGVELRPYETILSEIESLAAQEARLWLDTSCVNAAIVNTFKSACNRYHGSSGNKNNKKTGGDTSINNQTHEGLDVQVEGPAVLDAAALAEFWAWLEDEIHNNVAPTEVDVAEKLLEFRAKQDGFMDTSFDTISAYGANGAIIHYKPEPESCSHVDDRKLFLLDSGAQYVDGTTDITRTVHFGEPTARQKECFTRVLQGHIALDQAVFPENTPGFVLDVLARSPLWNIGLDYRHGTGHGVGAALNVHEGPQSISFRFGNMTTLQKGMINLLCVKEVNTPNCYGGIGYLGFEKLTFVPIQSKLVNVSLLSSSEINWLNDYHSQVWEKVSPLLAGSALQWLWNNTRPLAIQ</sequence>
<keyword evidence="5" id="KW-0464">Manganese</keyword>
<dbReference type="OrthoDB" id="9995434at2759"/>
<feature type="domain" description="Peptidase M24 C-terminal" evidence="8">
    <location>
        <begin position="620"/>
        <end position="680"/>
    </location>
</feature>
<protein>
    <recommendedName>
        <fullName evidence="11">Xaa-Pro aminopeptidase P</fullName>
    </recommendedName>
</protein>
<dbReference type="Proteomes" id="UP000283530">
    <property type="component" value="Unassembled WGS sequence"/>
</dbReference>
<dbReference type="InterPro" id="IPR036005">
    <property type="entry name" value="Creatinase/aminopeptidase-like"/>
</dbReference>
<dbReference type="SUPFAM" id="SSF55920">
    <property type="entry name" value="Creatinase/aminopeptidase"/>
    <property type="match status" value="1"/>
</dbReference>
<dbReference type="GO" id="GO:0046872">
    <property type="term" value="F:metal ion binding"/>
    <property type="evidence" value="ECO:0007669"/>
    <property type="project" value="UniProtKB-KW"/>
</dbReference>
<feature type="domain" description="Peptidase M24" evidence="6">
    <location>
        <begin position="418"/>
        <end position="602"/>
    </location>
</feature>
<dbReference type="GO" id="GO:0070006">
    <property type="term" value="F:metalloaminopeptidase activity"/>
    <property type="evidence" value="ECO:0007669"/>
    <property type="project" value="InterPro"/>
</dbReference>
<evidence type="ECO:0000259" key="7">
    <source>
        <dbReference type="Pfam" id="PF01321"/>
    </source>
</evidence>
<gene>
    <name evidence="9" type="ORF">CKAN_00623000</name>
</gene>
<dbReference type="InterPro" id="IPR032416">
    <property type="entry name" value="Peptidase_M24_C"/>
</dbReference>
<dbReference type="InterPro" id="IPR000994">
    <property type="entry name" value="Pept_M24"/>
</dbReference>
<evidence type="ECO:0000256" key="3">
    <source>
        <dbReference type="ARBA" id="ARBA00022723"/>
    </source>
</evidence>
<dbReference type="Gene3D" id="3.40.350.10">
    <property type="entry name" value="Creatinase/prolidase N-terminal domain"/>
    <property type="match status" value="2"/>
</dbReference>
<organism evidence="9 10">
    <name type="scientific">Cinnamomum micranthum f. kanehirae</name>
    <dbReference type="NCBI Taxonomy" id="337451"/>
    <lineage>
        <taxon>Eukaryota</taxon>
        <taxon>Viridiplantae</taxon>
        <taxon>Streptophyta</taxon>
        <taxon>Embryophyta</taxon>
        <taxon>Tracheophyta</taxon>
        <taxon>Spermatophyta</taxon>
        <taxon>Magnoliopsida</taxon>
        <taxon>Magnoliidae</taxon>
        <taxon>Laurales</taxon>
        <taxon>Lauraceae</taxon>
        <taxon>Cinnamomum</taxon>
    </lineage>
</organism>
<evidence type="ECO:0008006" key="11">
    <source>
        <dbReference type="Google" id="ProtNLM"/>
    </source>
</evidence>
<dbReference type="Pfam" id="PF16188">
    <property type="entry name" value="Peptidase_M24_C"/>
    <property type="match status" value="1"/>
</dbReference>
<dbReference type="InterPro" id="IPR000587">
    <property type="entry name" value="Creatinase_N"/>
</dbReference>
<evidence type="ECO:0000313" key="9">
    <source>
        <dbReference type="EMBL" id="RWR77729.1"/>
    </source>
</evidence>
<dbReference type="CDD" id="cd01085">
    <property type="entry name" value="APP"/>
    <property type="match status" value="1"/>
</dbReference>
<dbReference type="Pfam" id="PF01321">
    <property type="entry name" value="Creatinase_N"/>
    <property type="match status" value="1"/>
</dbReference>
<evidence type="ECO:0000256" key="4">
    <source>
        <dbReference type="ARBA" id="ARBA00022801"/>
    </source>
</evidence>
<dbReference type="FunFam" id="3.90.230.10:FF:000007">
    <property type="entry name" value="Xaa-Pro aminopeptidase P"/>
    <property type="match status" value="1"/>
</dbReference>
<dbReference type="EMBL" id="QPKB01000002">
    <property type="protein sequence ID" value="RWR77729.1"/>
    <property type="molecule type" value="Genomic_DNA"/>
</dbReference>
<dbReference type="PANTHER" id="PTHR43763">
    <property type="entry name" value="XAA-PRO AMINOPEPTIDASE 1"/>
    <property type="match status" value="1"/>
</dbReference>
<keyword evidence="3" id="KW-0479">Metal-binding</keyword>
<name>A0A443NGX6_9MAGN</name>
<evidence type="ECO:0000256" key="2">
    <source>
        <dbReference type="ARBA" id="ARBA00008766"/>
    </source>
</evidence>
<dbReference type="SUPFAM" id="SSF53092">
    <property type="entry name" value="Creatinase/prolidase N-terminal domain"/>
    <property type="match status" value="1"/>
</dbReference>
<keyword evidence="10" id="KW-1185">Reference proteome</keyword>
<feature type="domain" description="Creatinase N-terminal" evidence="7">
    <location>
        <begin position="107"/>
        <end position="229"/>
    </location>
</feature>
<dbReference type="Gene3D" id="3.90.230.10">
    <property type="entry name" value="Creatinase/methionine aminopeptidase superfamily"/>
    <property type="match status" value="1"/>
</dbReference>
<dbReference type="InterPro" id="IPR029149">
    <property type="entry name" value="Creatin/AminoP/Spt16_N"/>
</dbReference>
<dbReference type="Pfam" id="PF16189">
    <property type="entry name" value="Creatinase_N_2"/>
    <property type="match status" value="1"/>
</dbReference>
<comment type="caution">
    <text evidence="9">The sequence shown here is derived from an EMBL/GenBank/DDBJ whole genome shotgun (WGS) entry which is preliminary data.</text>
</comment>
<dbReference type="AlphaFoldDB" id="A0A443NGX6"/>
<dbReference type="GO" id="GO:0005737">
    <property type="term" value="C:cytoplasm"/>
    <property type="evidence" value="ECO:0007669"/>
    <property type="project" value="UniProtKB-ARBA"/>
</dbReference>
<comment type="similarity">
    <text evidence="2">Belongs to the peptidase M24B family.</text>
</comment>
<keyword evidence="4" id="KW-0378">Hydrolase</keyword>
<evidence type="ECO:0000313" key="10">
    <source>
        <dbReference type="Proteomes" id="UP000283530"/>
    </source>
</evidence>
<dbReference type="Pfam" id="PF00557">
    <property type="entry name" value="Peptidase_M24"/>
    <property type="match status" value="1"/>
</dbReference>